<sequence length="78" mass="7865">MITQDNITLAQRLQAPTPKFFRTLRTVGIVLAAVGGAIVAAPVAPIVATIGGYLVAAGGAATAVSSITVDFTALNNKQ</sequence>
<dbReference type="RefSeq" id="WP_009280929.1">
    <property type="nucleotide sequence ID" value="NZ_CAIT01000005.1"/>
</dbReference>
<protein>
    <submittedName>
        <fullName evidence="2">Uncharacterized protein</fullName>
    </submittedName>
</protein>
<organism evidence="2 3">
    <name type="scientific">Fibrisoma limi BUZ 3</name>
    <dbReference type="NCBI Taxonomy" id="1185876"/>
    <lineage>
        <taxon>Bacteria</taxon>
        <taxon>Pseudomonadati</taxon>
        <taxon>Bacteroidota</taxon>
        <taxon>Cytophagia</taxon>
        <taxon>Cytophagales</taxon>
        <taxon>Spirosomataceae</taxon>
        <taxon>Fibrisoma</taxon>
    </lineage>
</organism>
<keyword evidence="1" id="KW-0812">Transmembrane</keyword>
<dbReference type="eggNOG" id="ENOG50330NW">
    <property type="taxonomic scope" value="Bacteria"/>
</dbReference>
<evidence type="ECO:0000313" key="2">
    <source>
        <dbReference type="EMBL" id="CCH52345.1"/>
    </source>
</evidence>
<dbReference type="Proteomes" id="UP000009309">
    <property type="component" value="Unassembled WGS sequence"/>
</dbReference>
<evidence type="ECO:0000313" key="3">
    <source>
        <dbReference type="Proteomes" id="UP000009309"/>
    </source>
</evidence>
<dbReference type="EMBL" id="CAIT01000005">
    <property type="protein sequence ID" value="CCH52345.1"/>
    <property type="molecule type" value="Genomic_DNA"/>
</dbReference>
<proteinExistence type="predicted"/>
<gene>
    <name evidence="2" type="ORF">BN8_01341</name>
</gene>
<dbReference type="STRING" id="1185876.BN8_01341"/>
<feature type="transmembrane region" description="Helical" evidence="1">
    <location>
        <begin position="27"/>
        <end position="47"/>
    </location>
</feature>
<keyword evidence="1" id="KW-0472">Membrane</keyword>
<accession>I2GEM0</accession>
<comment type="caution">
    <text evidence="2">The sequence shown here is derived from an EMBL/GenBank/DDBJ whole genome shotgun (WGS) entry which is preliminary data.</text>
</comment>
<feature type="transmembrane region" description="Helical" evidence="1">
    <location>
        <begin position="53"/>
        <end position="74"/>
    </location>
</feature>
<keyword evidence="1" id="KW-1133">Transmembrane helix</keyword>
<reference evidence="2 3" key="1">
    <citation type="journal article" date="2012" name="J. Bacteriol.">
        <title>Genome Sequence of the Filamentous Bacterium Fibrisoma limi BUZ 3T.</title>
        <authorList>
            <person name="Filippini M."/>
            <person name="Qi W."/>
            <person name="Jaenicke S."/>
            <person name="Goesmann A."/>
            <person name="Smits T.H."/>
            <person name="Bagheri H.C."/>
        </authorList>
    </citation>
    <scope>NUCLEOTIDE SEQUENCE [LARGE SCALE GENOMIC DNA]</scope>
    <source>
        <strain evidence="3">BUZ 3T</strain>
    </source>
</reference>
<name>I2GEM0_9BACT</name>
<keyword evidence="3" id="KW-1185">Reference proteome</keyword>
<evidence type="ECO:0000256" key="1">
    <source>
        <dbReference type="SAM" id="Phobius"/>
    </source>
</evidence>
<dbReference type="AlphaFoldDB" id="I2GEM0"/>